<gene>
    <name evidence="1" type="ORF">DIZ78_12330</name>
</gene>
<organism evidence="1 2">
    <name type="scientific">endosymbiont of Escarpia spicata</name>
    <dbReference type="NCBI Taxonomy" id="2200908"/>
    <lineage>
        <taxon>Bacteria</taxon>
        <taxon>Pseudomonadati</taxon>
        <taxon>Pseudomonadota</taxon>
        <taxon>Gammaproteobacteria</taxon>
        <taxon>sulfur-oxidizing symbionts</taxon>
    </lineage>
</organism>
<comment type="caution">
    <text evidence="1">The sequence shown here is derived from an EMBL/GenBank/DDBJ whole genome shotgun (WGS) entry which is preliminary data.</text>
</comment>
<evidence type="ECO:0000313" key="1">
    <source>
        <dbReference type="EMBL" id="RDH84323.1"/>
    </source>
</evidence>
<protein>
    <recommendedName>
        <fullName evidence="3">HNH nuclease domain-containing protein</fullName>
    </recommendedName>
</protein>
<keyword evidence="2" id="KW-1185">Reference proteome</keyword>
<dbReference type="Proteomes" id="UP000254771">
    <property type="component" value="Unassembled WGS sequence"/>
</dbReference>
<evidence type="ECO:0000313" key="2">
    <source>
        <dbReference type="Proteomes" id="UP000254771"/>
    </source>
</evidence>
<reference evidence="1 2" key="1">
    <citation type="journal article" date="2018" name="ISME J.">
        <title>Endosymbiont genomes yield clues of tubeworm success.</title>
        <authorList>
            <person name="Li Y."/>
            <person name="Liles M.R."/>
            <person name="Halanych K.M."/>
        </authorList>
    </citation>
    <scope>NUCLEOTIDE SEQUENCE [LARGE SCALE GENOMIC DNA]</scope>
    <source>
        <strain evidence="1">A1462</strain>
    </source>
</reference>
<proteinExistence type="predicted"/>
<dbReference type="AlphaFoldDB" id="A0A370DHK7"/>
<dbReference type="EMBL" id="QFXE01000015">
    <property type="protein sequence ID" value="RDH84323.1"/>
    <property type="molecule type" value="Genomic_DNA"/>
</dbReference>
<evidence type="ECO:0008006" key="3">
    <source>
        <dbReference type="Google" id="ProtNLM"/>
    </source>
</evidence>
<name>A0A370DHK7_9GAMM</name>
<sequence length="257" mass="29414">MEILVTLKAVDDAMPGKSDAEKVDTAANGNDHWRPVKTHLEDASNRKCWYTESKSPGCQNDVEHFRPKARVPKEGCIEHWYWFLAFNPINYRLSSQFSNRLNYNSVLGATGGKGNKFPLMPGSPRVTDMAGLDDEQPVILDPCIEADTELLEFQPDGRPVVSMKHVADVDARYRVEQSKLLLNLDFPTFNEGRESLYNRIKELVERGDRYVRDGVDALEDVQNDLRALMHEGAEYSKAAECYIRCFRDRDWVEELIL</sequence>
<accession>A0A370DHK7</accession>